<protein>
    <submittedName>
        <fullName evidence="1">Type II toxin-antitoxin system VapB family antitoxin</fullName>
    </submittedName>
</protein>
<proteinExistence type="predicted"/>
<evidence type="ECO:0000313" key="1">
    <source>
        <dbReference type="EMBL" id="WYF44005.1"/>
    </source>
</evidence>
<dbReference type="RefSeq" id="WP_339095170.1">
    <property type="nucleotide sequence ID" value="NZ_CP149782.1"/>
</dbReference>
<accession>A0AAU6Q0C3</accession>
<dbReference type="InterPro" id="IPR019239">
    <property type="entry name" value="VapB_antitoxin"/>
</dbReference>
<sequence>MATNLQIDPQLLEKALKVGGRRTKRETVNEALAEYIRRREQLKVLDLFGTIDPEDMLTDEELRAQRKRS</sequence>
<dbReference type="AlphaFoldDB" id="A0AAU6Q0C3"/>
<dbReference type="EMBL" id="CP149782">
    <property type="protein sequence ID" value="WYF44005.1"/>
    <property type="molecule type" value="Genomic_DNA"/>
</dbReference>
<name>A0AAU6Q0C3_9DEIO</name>
<gene>
    <name evidence="1" type="ORF">WDJ50_11375</name>
</gene>
<dbReference type="Pfam" id="PF09957">
    <property type="entry name" value="VapB_antitoxin"/>
    <property type="match status" value="1"/>
</dbReference>
<organism evidence="1">
    <name type="scientific">Deinococcus sp. VB142</name>
    <dbReference type="NCBI Taxonomy" id="3112952"/>
    <lineage>
        <taxon>Bacteria</taxon>
        <taxon>Thermotogati</taxon>
        <taxon>Deinococcota</taxon>
        <taxon>Deinococci</taxon>
        <taxon>Deinococcales</taxon>
        <taxon>Deinococcaceae</taxon>
        <taxon>Deinococcus</taxon>
    </lineage>
</organism>
<reference evidence="1" key="1">
    <citation type="submission" date="2024-03" db="EMBL/GenBank/DDBJ databases">
        <title>Deinococcus weizhi sp. nov., isolated from human skin.</title>
        <authorList>
            <person name="Wei Z."/>
            <person name="Tian F."/>
            <person name="Yang C."/>
            <person name="Xin L.T."/>
            <person name="Wen Z.J."/>
            <person name="Lan K.C."/>
            <person name="Yu L."/>
            <person name="Zhe W."/>
            <person name="Dan F.D."/>
            <person name="Jun W."/>
            <person name="Rui Z."/>
            <person name="Yong X.J."/>
            <person name="Ting Y."/>
            <person name="Wei X."/>
            <person name="Xu Z.G."/>
            <person name="Xin Z."/>
            <person name="Dong F.G."/>
            <person name="Ni X.M."/>
            <person name="Zheng M.G."/>
            <person name="Chun Y."/>
            <person name="Qian W.X."/>
        </authorList>
    </citation>
    <scope>NUCLEOTIDE SEQUENCE</scope>
    <source>
        <strain evidence="1">VB142</strain>
    </source>
</reference>